<dbReference type="Pfam" id="PF14153">
    <property type="entry name" value="Spore_coat_CotO"/>
    <property type="match status" value="1"/>
</dbReference>
<evidence type="ECO:0000313" key="2">
    <source>
        <dbReference type="Proteomes" id="UP000233343"/>
    </source>
</evidence>
<dbReference type="InterPro" id="IPR025439">
    <property type="entry name" value="Spore_coat_CotO"/>
</dbReference>
<comment type="caution">
    <text evidence="1">The sequence shown here is derived from an EMBL/GenBank/DDBJ whole genome shotgun (WGS) entry which is preliminary data.</text>
</comment>
<gene>
    <name evidence="1" type="ORF">CWS20_15040</name>
</gene>
<dbReference type="Proteomes" id="UP000233343">
    <property type="component" value="Unassembled WGS sequence"/>
</dbReference>
<evidence type="ECO:0008006" key="3">
    <source>
        <dbReference type="Google" id="ProtNLM"/>
    </source>
</evidence>
<name>A0A2N0ZF66_9BACI</name>
<dbReference type="EMBL" id="PISD01000031">
    <property type="protein sequence ID" value="PKG28157.1"/>
    <property type="molecule type" value="Genomic_DNA"/>
</dbReference>
<evidence type="ECO:0000313" key="1">
    <source>
        <dbReference type="EMBL" id="PKG28157.1"/>
    </source>
</evidence>
<accession>A0A2N0ZF66</accession>
<dbReference type="AlphaFoldDB" id="A0A2N0ZF66"/>
<keyword evidence="2" id="KW-1185">Reference proteome</keyword>
<sequence length="187" mass="21455">MNVKNKRQPLLYIHQPDLSFPQTSMQTTFSSKQAVVEEEEKAAAQLNIDEMAEKAEASAIEEIAKDEVIEEKKAEEIQNKADLASYGTEAKVQEVISEFEKVQNNERKGLQRIKKFKEMNKLERIDYLLHFPKQLPPVPCVFISEGEEVRGFIVSSENDEIKVRTLDGNIQTIDLQLLKTIKMIGFR</sequence>
<reference evidence="1 2" key="1">
    <citation type="journal article" date="2010" name="Int. J. Syst. Evol. Microbiol.">
        <title>Bacillus horneckiae sp. nov., isolated from a spacecraft-assembly clean room.</title>
        <authorList>
            <person name="Vaishampayan P."/>
            <person name="Probst A."/>
            <person name="Krishnamurthi S."/>
            <person name="Ghosh S."/>
            <person name="Osman S."/>
            <person name="McDowall A."/>
            <person name="Ruckmani A."/>
            <person name="Mayilraj S."/>
            <person name="Venkateswaran K."/>
        </authorList>
    </citation>
    <scope>NUCLEOTIDE SEQUENCE [LARGE SCALE GENOMIC DNA]</scope>
    <source>
        <strain evidence="2">1PO1SC</strain>
    </source>
</reference>
<dbReference type="RefSeq" id="WP_066196323.1">
    <property type="nucleotide sequence ID" value="NZ_JAFDQP010000006.1"/>
</dbReference>
<organism evidence="1 2">
    <name type="scientific">Cytobacillus horneckiae</name>
    <dbReference type="NCBI Taxonomy" id="549687"/>
    <lineage>
        <taxon>Bacteria</taxon>
        <taxon>Bacillati</taxon>
        <taxon>Bacillota</taxon>
        <taxon>Bacilli</taxon>
        <taxon>Bacillales</taxon>
        <taxon>Bacillaceae</taxon>
        <taxon>Cytobacillus</taxon>
    </lineage>
</organism>
<protein>
    <recommendedName>
        <fullName evidence="3">Spore coat protein CotO</fullName>
    </recommendedName>
</protein>
<proteinExistence type="predicted"/>